<keyword evidence="6" id="KW-0862">Zinc</keyword>
<dbReference type="SUPFAM" id="SSF57667">
    <property type="entry name" value="beta-beta-alpha zinc fingers"/>
    <property type="match status" value="3"/>
</dbReference>
<sequence length="330" mass="38964">MTLKSKKIAPKKRKKALDEEEKDTKLKKIRKIRKSTKILDKLSLDLQKSDEDSDWFKQDEDNTKPRKIKNDKSGLCPQCGTFVSNLPLHIKDQHSNTFSCNLCYMNFKNQKHLDEHKEVHESKSHHRCDICNLILKNVTKLALHKFVHTKSYDCPICGFTATSKFRNSIIAHIKRHEDNYAVRCELCHKGFLCKKKLEEHIEWHENVPKYECEICHKRFPVKSYLTLHNKFNHKKELYGTEEIFQCEICGRNFTFEKSFKRHLSCIHKVGKDFTVKCPVCDKVIANNHNLKKHMKVHTGEKNFSCDVCGKTFSQRQYVTRHQKVHQPKKN</sequence>
<dbReference type="Gene3D" id="3.30.160.60">
    <property type="entry name" value="Classic Zinc Finger"/>
    <property type="match status" value="5"/>
</dbReference>
<dbReference type="SMART" id="SM00355">
    <property type="entry name" value="ZnF_C2H2"/>
    <property type="match status" value="9"/>
</dbReference>
<evidence type="ECO:0000313" key="13">
    <source>
        <dbReference type="Proteomes" id="UP001152799"/>
    </source>
</evidence>
<evidence type="ECO:0000256" key="8">
    <source>
        <dbReference type="ARBA" id="ARBA00023242"/>
    </source>
</evidence>
<evidence type="ECO:0000256" key="10">
    <source>
        <dbReference type="SAM" id="MobiDB-lite"/>
    </source>
</evidence>
<proteinExistence type="inferred from homology"/>
<dbReference type="GO" id="GO:0008270">
    <property type="term" value="F:zinc ion binding"/>
    <property type="evidence" value="ECO:0007669"/>
    <property type="project" value="UniProtKB-KW"/>
</dbReference>
<keyword evidence="3" id="KW-0479">Metal-binding</keyword>
<evidence type="ECO:0000256" key="5">
    <source>
        <dbReference type="ARBA" id="ARBA00022771"/>
    </source>
</evidence>
<evidence type="ECO:0000256" key="2">
    <source>
        <dbReference type="ARBA" id="ARBA00006991"/>
    </source>
</evidence>
<evidence type="ECO:0000259" key="11">
    <source>
        <dbReference type="PROSITE" id="PS50157"/>
    </source>
</evidence>
<keyword evidence="13" id="KW-1185">Reference proteome</keyword>
<accession>A0A9N9MIN2</accession>
<evidence type="ECO:0000256" key="9">
    <source>
        <dbReference type="PROSITE-ProRule" id="PRU00042"/>
    </source>
</evidence>
<dbReference type="Proteomes" id="UP001152799">
    <property type="component" value="Chromosome 13"/>
</dbReference>
<dbReference type="InterPro" id="IPR013087">
    <property type="entry name" value="Znf_C2H2_type"/>
</dbReference>
<dbReference type="GO" id="GO:0000977">
    <property type="term" value="F:RNA polymerase II transcription regulatory region sequence-specific DNA binding"/>
    <property type="evidence" value="ECO:0007669"/>
    <property type="project" value="TreeGrafter"/>
</dbReference>
<feature type="domain" description="C2H2-type" evidence="11">
    <location>
        <begin position="98"/>
        <end position="125"/>
    </location>
</feature>
<feature type="region of interest" description="Disordered" evidence="10">
    <location>
        <begin position="48"/>
        <end position="69"/>
    </location>
</feature>
<feature type="region of interest" description="Disordered" evidence="10">
    <location>
        <begin position="1"/>
        <end position="24"/>
    </location>
</feature>
<evidence type="ECO:0000256" key="1">
    <source>
        <dbReference type="ARBA" id="ARBA00004123"/>
    </source>
</evidence>
<keyword evidence="8" id="KW-0539">Nucleus</keyword>
<reference evidence="12" key="1">
    <citation type="submission" date="2022-01" db="EMBL/GenBank/DDBJ databases">
        <authorList>
            <person name="King R."/>
        </authorList>
    </citation>
    <scope>NUCLEOTIDE SEQUENCE</scope>
</reference>
<dbReference type="AlphaFoldDB" id="A0A9N9MIN2"/>
<dbReference type="PROSITE" id="PS50157">
    <property type="entry name" value="ZINC_FINGER_C2H2_2"/>
    <property type="match status" value="5"/>
</dbReference>
<evidence type="ECO:0000256" key="4">
    <source>
        <dbReference type="ARBA" id="ARBA00022737"/>
    </source>
</evidence>
<keyword evidence="4" id="KW-0677">Repeat</keyword>
<dbReference type="Pfam" id="PF00096">
    <property type="entry name" value="zf-C2H2"/>
    <property type="match status" value="3"/>
</dbReference>
<evidence type="ECO:0000313" key="12">
    <source>
        <dbReference type="EMBL" id="CAG9763100.1"/>
    </source>
</evidence>
<keyword evidence="5 9" id="KW-0863">Zinc-finger</keyword>
<comment type="subcellular location">
    <subcellularLocation>
        <location evidence="1">Nucleus</location>
    </subcellularLocation>
</comment>
<protein>
    <recommendedName>
        <fullName evidence="11">C2H2-type domain-containing protein</fullName>
    </recommendedName>
</protein>
<dbReference type="PANTHER" id="PTHR24409">
    <property type="entry name" value="ZINC FINGER PROTEIN 142"/>
    <property type="match status" value="1"/>
</dbReference>
<dbReference type="GO" id="GO:0000981">
    <property type="term" value="F:DNA-binding transcription factor activity, RNA polymerase II-specific"/>
    <property type="evidence" value="ECO:0007669"/>
    <property type="project" value="TreeGrafter"/>
</dbReference>
<dbReference type="InterPro" id="IPR036236">
    <property type="entry name" value="Znf_C2H2_sf"/>
</dbReference>
<dbReference type="GO" id="GO:0005634">
    <property type="term" value="C:nucleus"/>
    <property type="evidence" value="ECO:0007669"/>
    <property type="project" value="UniProtKB-SubCell"/>
</dbReference>
<name>A0A9N9MIN2_9CUCU</name>
<comment type="similarity">
    <text evidence="2">Belongs to the krueppel C2H2-type zinc-finger protein family.</text>
</comment>
<feature type="domain" description="C2H2-type" evidence="11">
    <location>
        <begin position="275"/>
        <end position="302"/>
    </location>
</feature>
<evidence type="ECO:0000256" key="6">
    <source>
        <dbReference type="ARBA" id="ARBA00022833"/>
    </source>
</evidence>
<organism evidence="12 13">
    <name type="scientific">Ceutorhynchus assimilis</name>
    <name type="common">cabbage seed weevil</name>
    <dbReference type="NCBI Taxonomy" id="467358"/>
    <lineage>
        <taxon>Eukaryota</taxon>
        <taxon>Metazoa</taxon>
        <taxon>Ecdysozoa</taxon>
        <taxon>Arthropoda</taxon>
        <taxon>Hexapoda</taxon>
        <taxon>Insecta</taxon>
        <taxon>Pterygota</taxon>
        <taxon>Neoptera</taxon>
        <taxon>Endopterygota</taxon>
        <taxon>Coleoptera</taxon>
        <taxon>Polyphaga</taxon>
        <taxon>Cucujiformia</taxon>
        <taxon>Curculionidae</taxon>
        <taxon>Ceutorhynchinae</taxon>
        <taxon>Ceutorhynchus</taxon>
    </lineage>
</organism>
<dbReference type="EMBL" id="OU892289">
    <property type="protein sequence ID" value="CAG9763100.1"/>
    <property type="molecule type" value="Genomic_DNA"/>
</dbReference>
<dbReference type="OrthoDB" id="6077919at2759"/>
<dbReference type="PANTHER" id="PTHR24409:SF295">
    <property type="entry name" value="AZ2-RELATED"/>
    <property type="match status" value="1"/>
</dbReference>
<gene>
    <name evidence="12" type="ORF">CEUTPL_LOCUS3770</name>
</gene>
<evidence type="ECO:0000256" key="7">
    <source>
        <dbReference type="ARBA" id="ARBA00023125"/>
    </source>
</evidence>
<dbReference type="PROSITE" id="PS00028">
    <property type="entry name" value="ZINC_FINGER_C2H2_1"/>
    <property type="match status" value="6"/>
</dbReference>
<dbReference type="Pfam" id="PF12874">
    <property type="entry name" value="zf-met"/>
    <property type="match status" value="1"/>
</dbReference>
<dbReference type="FunFam" id="3.30.160.60:FF:001174">
    <property type="entry name" value="zinc finger protein 527 isoform X1"/>
    <property type="match status" value="1"/>
</dbReference>
<feature type="compositionally biased region" description="Basic residues" evidence="10">
    <location>
        <begin position="1"/>
        <end position="15"/>
    </location>
</feature>
<feature type="domain" description="C2H2-type" evidence="11">
    <location>
        <begin position="244"/>
        <end position="272"/>
    </location>
</feature>
<feature type="domain" description="C2H2-type" evidence="11">
    <location>
        <begin position="303"/>
        <end position="330"/>
    </location>
</feature>
<evidence type="ECO:0000256" key="3">
    <source>
        <dbReference type="ARBA" id="ARBA00022723"/>
    </source>
</evidence>
<feature type="domain" description="C2H2-type" evidence="11">
    <location>
        <begin position="210"/>
        <end position="238"/>
    </location>
</feature>
<keyword evidence="7" id="KW-0238">DNA-binding</keyword>